<protein>
    <submittedName>
        <fullName evidence="7">cAMP-binding domain of CRP or a regulatory subunit of cAMP-dependent protein kinases</fullName>
    </submittedName>
</protein>
<dbReference type="SUPFAM" id="SSF51206">
    <property type="entry name" value="cAMP-binding domain-like"/>
    <property type="match status" value="1"/>
</dbReference>
<dbReference type="InterPro" id="IPR014710">
    <property type="entry name" value="RmlC-like_jellyroll"/>
</dbReference>
<accession>A0A1I1VET2</accession>
<dbReference type="STRING" id="1045775.SAMN05216378_1549"/>
<dbReference type="Gene3D" id="2.60.120.10">
    <property type="entry name" value="Jelly Rolls"/>
    <property type="match status" value="1"/>
</dbReference>
<dbReference type="GO" id="GO:0003677">
    <property type="term" value="F:DNA binding"/>
    <property type="evidence" value="ECO:0007669"/>
    <property type="project" value="UniProtKB-KW"/>
</dbReference>
<dbReference type="GO" id="GO:0016301">
    <property type="term" value="F:kinase activity"/>
    <property type="evidence" value="ECO:0007669"/>
    <property type="project" value="UniProtKB-KW"/>
</dbReference>
<dbReference type="PROSITE" id="PS51063">
    <property type="entry name" value="HTH_CRP_2"/>
    <property type="match status" value="1"/>
</dbReference>
<organism evidence="7 8">
    <name type="scientific">Paenibacillus catalpae</name>
    <dbReference type="NCBI Taxonomy" id="1045775"/>
    <lineage>
        <taxon>Bacteria</taxon>
        <taxon>Bacillati</taxon>
        <taxon>Bacillota</taxon>
        <taxon>Bacilli</taxon>
        <taxon>Bacillales</taxon>
        <taxon>Paenibacillaceae</taxon>
        <taxon>Paenibacillus</taxon>
    </lineage>
</organism>
<dbReference type="RefSeq" id="WP_091182970.1">
    <property type="nucleotide sequence ID" value="NZ_FOMT01000001.1"/>
</dbReference>
<dbReference type="AlphaFoldDB" id="A0A1I1VET2"/>
<keyword evidence="7" id="KW-0418">Kinase</keyword>
<dbReference type="PROSITE" id="PS50042">
    <property type="entry name" value="CNMP_BINDING_3"/>
    <property type="match status" value="1"/>
</dbReference>
<dbReference type="Gene3D" id="1.10.10.10">
    <property type="entry name" value="Winged helix-like DNA-binding domain superfamily/Winged helix DNA-binding domain"/>
    <property type="match status" value="1"/>
</dbReference>
<proteinExistence type="predicted"/>
<dbReference type="OrthoDB" id="581021at2"/>
<evidence type="ECO:0000256" key="2">
    <source>
        <dbReference type="ARBA" id="ARBA00023125"/>
    </source>
</evidence>
<evidence type="ECO:0000259" key="5">
    <source>
        <dbReference type="PROSITE" id="PS50042"/>
    </source>
</evidence>
<reference evidence="8" key="1">
    <citation type="submission" date="2016-10" db="EMBL/GenBank/DDBJ databases">
        <authorList>
            <person name="Varghese N."/>
            <person name="Submissions S."/>
        </authorList>
    </citation>
    <scope>NUCLEOTIDE SEQUENCE [LARGE SCALE GENOMIC DNA]</scope>
    <source>
        <strain evidence="8">CGMCC 1.10784</strain>
    </source>
</reference>
<dbReference type="InterPro" id="IPR018490">
    <property type="entry name" value="cNMP-bd_dom_sf"/>
</dbReference>
<dbReference type="EMBL" id="FOMT01000001">
    <property type="protein sequence ID" value="SFD81507.1"/>
    <property type="molecule type" value="Genomic_DNA"/>
</dbReference>
<name>A0A1I1VET2_9BACL</name>
<evidence type="ECO:0000313" key="8">
    <source>
        <dbReference type="Proteomes" id="UP000198855"/>
    </source>
</evidence>
<dbReference type="SMART" id="SM00100">
    <property type="entry name" value="cNMP"/>
    <property type="match status" value="1"/>
</dbReference>
<evidence type="ECO:0000313" key="7">
    <source>
        <dbReference type="EMBL" id="SFD81507.1"/>
    </source>
</evidence>
<keyword evidence="8" id="KW-1185">Reference proteome</keyword>
<dbReference type="Pfam" id="PF00027">
    <property type="entry name" value="cNMP_binding"/>
    <property type="match status" value="1"/>
</dbReference>
<dbReference type="SUPFAM" id="SSF46785">
    <property type="entry name" value="Winged helix' DNA-binding domain"/>
    <property type="match status" value="1"/>
</dbReference>
<dbReference type="Proteomes" id="UP000198855">
    <property type="component" value="Unassembled WGS sequence"/>
</dbReference>
<dbReference type="InterPro" id="IPR036388">
    <property type="entry name" value="WH-like_DNA-bd_sf"/>
</dbReference>
<feature type="domain" description="HTH crp-type" evidence="6">
    <location>
        <begin position="148"/>
        <end position="214"/>
    </location>
</feature>
<dbReference type="Pfam" id="PF13545">
    <property type="entry name" value="HTH_Crp_2"/>
    <property type="match status" value="1"/>
</dbReference>
<gene>
    <name evidence="7" type="ORF">SAMN05216378_1549</name>
</gene>
<dbReference type="GO" id="GO:0006355">
    <property type="term" value="P:regulation of DNA-templated transcription"/>
    <property type="evidence" value="ECO:0007669"/>
    <property type="project" value="InterPro"/>
</dbReference>
<keyword evidence="7" id="KW-0808">Transferase</keyword>
<keyword evidence="4" id="KW-0804">Transcription</keyword>
<evidence type="ECO:0000259" key="6">
    <source>
        <dbReference type="PROSITE" id="PS51063"/>
    </source>
</evidence>
<dbReference type="InterPro" id="IPR012318">
    <property type="entry name" value="HTH_CRP"/>
</dbReference>
<evidence type="ECO:0000256" key="4">
    <source>
        <dbReference type="ARBA" id="ARBA00023163"/>
    </source>
</evidence>
<evidence type="ECO:0000256" key="3">
    <source>
        <dbReference type="ARBA" id="ARBA00023159"/>
    </source>
</evidence>
<keyword evidence="1" id="KW-0805">Transcription regulation</keyword>
<sequence>MKEMMDTKRIHQYLTEYALDDVFPSSLRQHLALYRFEPEEALCTQGEVPEYIFFLMRGKVKVYTTSAEGKTLLINFTSPLGVIGEIECLNELENLNTVSAVTPVEAVGFHKRWLRLYREEVPFLQFMLQLVTHKFYNKSVSLSFNLLYPVEVRLASYLLSVTTLDDAKVSTANLKDTANLIGTSYRHLNRVILQFCSMSLIERNRGTLVVKDRKGLEAAAGRNIYENGDRREHR</sequence>
<evidence type="ECO:0000256" key="1">
    <source>
        <dbReference type="ARBA" id="ARBA00023015"/>
    </source>
</evidence>
<dbReference type="InterPro" id="IPR036390">
    <property type="entry name" value="WH_DNA-bd_sf"/>
</dbReference>
<keyword evidence="2" id="KW-0238">DNA-binding</keyword>
<dbReference type="CDD" id="cd00038">
    <property type="entry name" value="CAP_ED"/>
    <property type="match status" value="1"/>
</dbReference>
<feature type="domain" description="Cyclic nucleotide-binding" evidence="5">
    <location>
        <begin position="10"/>
        <end position="115"/>
    </location>
</feature>
<dbReference type="InterPro" id="IPR000595">
    <property type="entry name" value="cNMP-bd_dom"/>
</dbReference>
<keyword evidence="3" id="KW-0010">Activator</keyword>